<evidence type="ECO:0000313" key="1">
    <source>
        <dbReference type="EMBL" id="GAI98983.1"/>
    </source>
</evidence>
<evidence type="ECO:0008006" key="2">
    <source>
        <dbReference type="Google" id="ProtNLM"/>
    </source>
</evidence>
<dbReference type="Pfam" id="PF11175">
    <property type="entry name" value="DUF2961"/>
    <property type="match status" value="1"/>
</dbReference>
<comment type="caution">
    <text evidence="1">The sequence shown here is derived from an EMBL/GenBank/DDBJ whole genome shotgun (WGS) entry which is preliminary data.</text>
</comment>
<name>X1T1E7_9ZZZZ</name>
<sequence length="254" mass="28828">MDQALRSTVLKIDFDGEQTVWCPVGDFFGSGFGLNPYRSWQMRVLEDGSMICNWVMPFEKSCELSVENLSDKPVHLDLAEVRWGPWKWDERSMHFNALWRQYSHVKVAARQGQDMNYATITGRGKLVGDSLALFNCAPAWWGEGDEKIFVDGEAFPSTFGTGTEDYYGYSFGGSSVFYEGPFHAQPEPAASHNESGRGTNLRVRALDAIPFAKSLKFDMELWHWQNTYMHFSPTTFFYARPGARSNVKPSPEDA</sequence>
<accession>X1T1E7</accession>
<dbReference type="Gene3D" id="2.60.120.1390">
    <property type="match status" value="2"/>
</dbReference>
<dbReference type="EMBL" id="BARW01025054">
    <property type="protein sequence ID" value="GAI98983.1"/>
    <property type="molecule type" value="Genomic_DNA"/>
</dbReference>
<dbReference type="AlphaFoldDB" id="X1T1E7"/>
<proteinExistence type="predicted"/>
<gene>
    <name evidence="1" type="ORF">S12H4_41163</name>
</gene>
<protein>
    <recommendedName>
        <fullName evidence="2">DUF2961 domain-containing protein</fullName>
    </recommendedName>
</protein>
<dbReference type="InterPro" id="IPR021345">
    <property type="entry name" value="DUF2961"/>
</dbReference>
<organism evidence="1">
    <name type="scientific">marine sediment metagenome</name>
    <dbReference type="NCBI Taxonomy" id="412755"/>
    <lineage>
        <taxon>unclassified sequences</taxon>
        <taxon>metagenomes</taxon>
        <taxon>ecological metagenomes</taxon>
    </lineage>
</organism>
<reference evidence="1" key="1">
    <citation type="journal article" date="2014" name="Front. Microbiol.">
        <title>High frequency of phylogenetically diverse reductive dehalogenase-homologous genes in deep subseafloor sedimentary metagenomes.</title>
        <authorList>
            <person name="Kawai M."/>
            <person name="Futagami T."/>
            <person name="Toyoda A."/>
            <person name="Takaki Y."/>
            <person name="Nishi S."/>
            <person name="Hori S."/>
            <person name="Arai W."/>
            <person name="Tsubouchi T."/>
            <person name="Morono Y."/>
            <person name="Uchiyama I."/>
            <person name="Ito T."/>
            <person name="Fujiyama A."/>
            <person name="Inagaki F."/>
            <person name="Takami H."/>
        </authorList>
    </citation>
    <scope>NUCLEOTIDE SEQUENCE</scope>
    <source>
        <strain evidence="1">Expedition CK06-06</strain>
    </source>
</reference>
<feature type="non-terminal residue" evidence="1">
    <location>
        <position position="254"/>
    </location>
</feature>